<accession>A0AAW3DHS6</accession>
<keyword evidence="3" id="KW-0378">Hydrolase</keyword>
<dbReference type="Proteomes" id="UP000053149">
    <property type="component" value="Unassembled WGS sequence"/>
</dbReference>
<protein>
    <submittedName>
        <fullName evidence="3">Endonuclease domain-containing 1 protein</fullName>
    </submittedName>
</protein>
<dbReference type="AlphaFoldDB" id="A0AAW3DHS6"/>
<feature type="domain" description="DNA/RNA non-specific endonuclease/pyrophosphatase/phosphodiesterase" evidence="2">
    <location>
        <begin position="1"/>
        <end position="168"/>
    </location>
</feature>
<evidence type="ECO:0000259" key="2">
    <source>
        <dbReference type="SMART" id="SM00892"/>
    </source>
</evidence>
<dbReference type="EMBL" id="JMFR01038150">
    <property type="protein sequence ID" value="KFU98284.1"/>
    <property type="molecule type" value="Genomic_DNA"/>
</dbReference>
<dbReference type="PANTHER" id="PTHR21472:SF26">
    <property type="entry name" value="ENDONUCLEASE DOMAIN CONTAINING 1"/>
    <property type="match status" value="1"/>
</dbReference>
<dbReference type="PANTHER" id="PTHR21472">
    <property type="entry name" value="ENDONUCLEASE DOMAIN-CONTAINING 1 PROTEIN ENDOD1"/>
    <property type="match status" value="1"/>
</dbReference>
<organism evidence="3 4">
    <name type="scientific">Pterocles gutturalis</name>
    <name type="common">yellow-throated sandgrouse</name>
    <dbReference type="NCBI Taxonomy" id="240206"/>
    <lineage>
        <taxon>Eukaryota</taxon>
        <taxon>Metazoa</taxon>
        <taxon>Chordata</taxon>
        <taxon>Craniata</taxon>
        <taxon>Vertebrata</taxon>
        <taxon>Euteleostomi</taxon>
        <taxon>Archelosauria</taxon>
        <taxon>Archosauria</taxon>
        <taxon>Dinosauria</taxon>
        <taxon>Saurischia</taxon>
        <taxon>Theropoda</taxon>
        <taxon>Coelurosauria</taxon>
        <taxon>Aves</taxon>
        <taxon>Neognathae</taxon>
        <taxon>Neoaves</taxon>
        <taxon>Columbimorphae</taxon>
        <taxon>Pterocliformes</taxon>
        <taxon>Pteroclidae</taxon>
        <taxon>Pterocles</taxon>
    </lineage>
</organism>
<dbReference type="GO" id="GO:0046872">
    <property type="term" value="F:metal ion binding"/>
    <property type="evidence" value="ECO:0007669"/>
    <property type="project" value="InterPro"/>
</dbReference>
<keyword evidence="3" id="KW-0255">Endonuclease</keyword>
<dbReference type="InterPro" id="IPR044925">
    <property type="entry name" value="His-Me_finger_sf"/>
</dbReference>
<reference evidence="3 4" key="1">
    <citation type="journal article" date="2014" name="Science">
        <title>Comparative genomics reveals insights into avian genome evolution and adaptation.</title>
        <authorList>
            <consortium name="Avian Genome Consortium"/>
            <person name="Zhang G."/>
            <person name="Li C."/>
            <person name="Li Q."/>
            <person name="Li B."/>
            <person name="Larkin D.M."/>
            <person name="Lee C."/>
            <person name="Storz J.F."/>
            <person name="Antunes A."/>
            <person name="Greenwold M.J."/>
            <person name="Meredith R.W."/>
            <person name="Odeen A."/>
            <person name="Cui J."/>
            <person name="Zhou Q."/>
            <person name="Xu L."/>
            <person name="Pan H."/>
            <person name="Wang Z."/>
            <person name="Jin L."/>
            <person name="Zhang P."/>
            <person name="Hu H."/>
            <person name="Yang W."/>
            <person name="Hu J."/>
            <person name="Xiao J."/>
            <person name="Yang Z."/>
            <person name="Liu Y."/>
            <person name="Xie Q."/>
            <person name="Yu H."/>
            <person name="Lian J."/>
            <person name="Wen P."/>
            <person name="Zhang F."/>
            <person name="Li H."/>
            <person name="Zeng Y."/>
            <person name="Xiong Z."/>
            <person name="Liu S."/>
            <person name="Zhou L."/>
            <person name="Huang Z."/>
            <person name="An N."/>
            <person name="Wang J."/>
            <person name="Zheng Q."/>
            <person name="Xiong Y."/>
            <person name="Wang G."/>
            <person name="Wang B."/>
            <person name="Wang J."/>
            <person name="Fan Y."/>
            <person name="da Fonseca R.R."/>
            <person name="Alfaro-Nunez A."/>
            <person name="Schubert M."/>
            <person name="Orlando L."/>
            <person name="Mourier T."/>
            <person name="Howard J.T."/>
            <person name="Ganapathy G."/>
            <person name="Pfenning A."/>
            <person name="Whitney O."/>
            <person name="Rivas M.V."/>
            <person name="Hara E."/>
            <person name="Smith J."/>
            <person name="Farre M."/>
            <person name="Narayan J."/>
            <person name="Slavov G."/>
            <person name="Romanov M.N."/>
            <person name="Borges R."/>
            <person name="Machado J.P."/>
            <person name="Khan I."/>
            <person name="Springer M.S."/>
            <person name="Gatesy J."/>
            <person name="Hoffmann F.G."/>
            <person name="Opazo J.C."/>
            <person name="Hastad O."/>
            <person name="Sawyer R.H."/>
            <person name="Kim H."/>
            <person name="Kim K.W."/>
            <person name="Kim H.J."/>
            <person name="Cho S."/>
            <person name="Li N."/>
            <person name="Huang Y."/>
            <person name="Bruford M.W."/>
            <person name="Zhan X."/>
            <person name="Dixon A."/>
            <person name="Bertelsen M.F."/>
            <person name="Derryberry E."/>
            <person name="Warren W."/>
            <person name="Wilson R.K."/>
            <person name="Li S."/>
            <person name="Ray D.A."/>
            <person name="Green R.E."/>
            <person name="O'Brien S.J."/>
            <person name="Griffin D."/>
            <person name="Johnson W.E."/>
            <person name="Haussler D."/>
            <person name="Ryder O.A."/>
            <person name="Willerslev E."/>
            <person name="Graves G.R."/>
            <person name="Alstrom P."/>
            <person name="Fjeldsa J."/>
            <person name="Mindell D.P."/>
            <person name="Edwards S.V."/>
            <person name="Braun E.L."/>
            <person name="Rahbek C."/>
            <person name="Burt D.W."/>
            <person name="Houde P."/>
            <person name="Zhang Y."/>
            <person name="Yang H."/>
            <person name="Wang J."/>
            <person name="Jarvis E.D."/>
            <person name="Gilbert M.T."/>
            <person name="Wang J."/>
        </authorList>
    </citation>
    <scope>NUCLEOTIDE SEQUENCE [LARGE SCALE GENOMIC DNA]</scope>
    <source>
        <strain evidence="3">BGI_N339</strain>
    </source>
</reference>
<dbReference type="InterPro" id="IPR039015">
    <property type="entry name" value="ENDOD1"/>
</dbReference>
<dbReference type="InterPro" id="IPR044929">
    <property type="entry name" value="DNA/RNA_non-sp_Endonuclease_sf"/>
</dbReference>
<sequence length="173" mass="19232">QLIASKYPKTMRSEWELINMYHVKLQQIAQSQAILDDYKNLTGLSRGHMSPSCHHPNASRPATFTLTNIVPQNAQLNMGAWQNYEEKTMVNESQGCTTTYVVVGAVPGNNYIAKGRVNIPSHIWLSACCEVGPNQRKTWAVIAQNNQNVVQTLSLGDLEGMLTQLYGRGQVSL</sequence>
<dbReference type="Pfam" id="PF01223">
    <property type="entry name" value="Endonuclease_NS"/>
    <property type="match status" value="1"/>
</dbReference>
<keyword evidence="3" id="KW-0540">Nuclease</keyword>
<name>A0AAW3DHS6_9AVES</name>
<dbReference type="GO" id="GO:0003676">
    <property type="term" value="F:nucleic acid binding"/>
    <property type="evidence" value="ECO:0007669"/>
    <property type="project" value="InterPro"/>
</dbReference>
<dbReference type="SMART" id="SM00477">
    <property type="entry name" value="NUC"/>
    <property type="match status" value="1"/>
</dbReference>
<dbReference type="SUPFAM" id="SSF54060">
    <property type="entry name" value="His-Me finger endonucleases"/>
    <property type="match status" value="1"/>
</dbReference>
<comment type="caution">
    <text evidence="3">The sequence shown here is derived from an EMBL/GenBank/DDBJ whole genome shotgun (WGS) entry which is preliminary data.</text>
</comment>
<evidence type="ECO:0000313" key="3">
    <source>
        <dbReference type="EMBL" id="KFU98284.1"/>
    </source>
</evidence>
<feature type="domain" description="ENPP1-3/EXOG-like endonuclease/phosphodiesterase" evidence="1">
    <location>
        <begin position="4"/>
        <end position="173"/>
    </location>
</feature>
<dbReference type="Gene3D" id="3.40.570.10">
    <property type="entry name" value="Extracellular Endonuclease, subunit A"/>
    <property type="match status" value="1"/>
</dbReference>
<feature type="non-terminal residue" evidence="3">
    <location>
        <position position="1"/>
    </location>
</feature>
<gene>
    <name evidence="3" type="ORF">N339_07718</name>
</gene>
<dbReference type="SMART" id="SM00892">
    <property type="entry name" value="Endonuclease_NS"/>
    <property type="match status" value="1"/>
</dbReference>
<dbReference type="GO" id="GO:0016787">
    <property type="term" value="F:hydrolase activity"/>
    <property type="evidence" value="ECO:0007669"/>
    <property type="project" value="InterPro"/>
</dbReference>
<feature type="non-terminal residue" evidence="3">
    <location>
        <position position="173"/>
    </location>
</feature>
<keyword evidence="4" id="KW-1185">Reference proteome</keyword>
<proteinExistence type="predicted"/>
<dbReference type="InterPro" id="IPR020821">
    <property type="entry name" value="ENPP1-3/EXOG-like_nuc-like"/>
</dbReference>
<dbReference type="GO" id="GO:0004519">
    <property type="term" value="F:endonuclease activity"/>
    <property type="evidence" value="ECO:0007669"/>
    <property type="project" value="UniProtKB-KW"/>
</dbReference>
<evidence type="ECO:0000259" key="1">
    <source>
        <dbReference type="SMART" id="SM00477"/>
    </source>
</evidence>
<evidence type="ECO:0000313" key="4">
    <source>
        <dbReference type="Proteomes" id="UP000053149"/>
    </source>
</evidence>
<dbReference type="InterPro" id="IPR001604">
    <property type="entry name" value="Endo_G_ENPP1-like_dom"/>
</dbReference>